<evidence type="ECO:0000313" key="2">
    <source>
        <dbReference type="Proteomes" id="UP000178681"/>
    </source>
</evidence>
<comment type="caution">
    <text evidence="1">The sequence shown here is derived from an EMBL/GenBank/DDBJ whole genome shotgun (WGS) entry which is preliminary data.</text>
</comment>
<dbReference type="AlphaFoldDB" id="A0A1F5Z4R9"/>
<sequence>MTPENEMGLHPPSKVKELLNSAHLRQIRPGDIGNAEIILQTFPDLAGDPELGIGNDGDCQSWVGDWGWHRKFLREHNITY</sequence>
<evidence type="ECO:0000313" key="1">
    <source>
        <dbReference type="EMBL" id="OGG07448.1"/>
    </source>
</evidence>
<dbReference type="STRING" id="1798377.A2872_02495"/>
<name>A0A1F5Z4R9_9BACT</name>
<protein>
    <submittedName>
        <fullName evidence="1">Uncharacterized protein</fullName>
    </submittedName>
</protein>
<accession>A0A1F5Z4R9</accession>
<proteinExistence type="predicted"/>
<dbReference type="EMBL" id="MFJG01000005">
    <property type="protein sequence ID" value="OGG07448.1"/>
    <property type="molecule type" value="Genomic_DNA"/>
</dbReference>
<dbReference type="Proteomes" id="UP000178681">
    <property type="component" value="Unassembled WGS sequence"/>
</dbReference>
<reference evidence="1 2" key="1">
    <citation type="journal article" date="2016" name="Nat. Commun.">
        <title>Thousands of microbial genomes shed light on interconnected biogeochemical processes in an aquifer system.</title>
        <authorList>
            <person name="Anantharaman K."/>
            <person name="Brown C.T."/>
            <person name="Hug L.A."/>
            <person name="Sharon I."/>
            <person name="Castelle C.J."/>
            <person name="Probst A.J."/>
            <person name="Thomas B.C."/>
            <person name="Singh A."/>
            <person name="Wilkins M.J."/>
            <person name="Karaoz U."/>
            <person name="Brodie E.L."/>
            <person name="Williams K.H."/>
            <person name="Hubbard S.S."/>
            <person name="Banfield J.F."/>
        </authorList>
    </citation>
    <scope>NUCLEOTIDE SEQUENCE [LARGE SCALE GENOMIC DNA]</scope>
</reference>
<organism evidence="1 2">
    <name type="scientific">Candidatus Gottesmanbacteria bacterium RIFCSPHIGHO2_01_FULL_42_12</name>
    <dbReference type="NCBI Taxonomy" id="1798377"/>
    <lineage>
        <taxon>Bacteria</taxon>
        <taxon>Candidatus Gottesmaniibacteriota</taxon>
    </lineage>
</organism>
<gene>
    <name evidence="1" type="ORF">A2872_02495</name>
</gene>